<evidence type="ECO:0000256" key="1">
    <source>
        <dbReference type="SAM" id="MobiDB-lite"/>
    </source>
</evidence>
<dbReference type="Proteomes" id="UP000307440">
    <property type="component" value="Unassembled WGS sequence"/>
</dbReference>
<feature type="region of interest" description="Disordered" evidence="1">
    <location>
        <begin position="1485"/>
        <end position="1523"/>
    </location>
</feature>
<dbReference type="SUPFAM" id="SSF55874">
    <property type="entry name" value="ATPase domain of HSP90 chaperone/DNA topoisomerase II/histidine kinase"/>
    <property type="match status" value="1"/>
</dbReference>
<dbReference type="Pfam" id="PF12449">
    <property type="entry name" value="DUF3684"/>
    <property type="match status" value="1"/>
</dbReference>
<feature type="compositionally biased region" description="Low complexity" evidence="1">
    <location>
        <begin position="1511"/>
        <end position="1522"/>
    </location>
</feature>
<dbReference type="STRING" id="230819.A0A5C3KYK2"/>
<accession>A0A5C3KYK2</accession>
<dbReference type="PANTHER" id="PTHR47839">
    <property type="entry name" value="DOMAIN PROTEIN, PUTATIVE (AFU_ORTHOLOGUE AFUA_6G04830)-RELATED"/>
    <property type="match status" value="1"/>
</dbReference>
<evidence type="ECO:0000313" key="4">
    <source>
        <dbReference type="Proteomes" id="UP000307440"/>
    </source>
</evidence>
<feature type="compositionally biased region" description="Polar residues" evidence="1">
    <location>
        <begin position="1485"/>
        <end position="1499"/>
    </location>
</feature>
<keyword evidence="4" id="KW-1185">Reference proteome</keyword>
<organism evidence="3 4">
    <name type="scientific">Coprinopsis marcescibilis</name>
    <name type="common">Agaric fungus</name>
    <name type="synonym">Psathyrella marcescibilis</name>
    <dbReference type="NCBI Taxonomy" id="230819"/>
    <lineage>
        <taxon>Eukaryota</taxon>
        <taxon>Fungi</taxon>
        <taxon>Dikarya</taxon>
        <taxon>Basidiomycota</taxon>
        <taxon>Agaricomycotina</taxon>
        <taxon>Agaricomycetes</taxon>
        <taxon>Agaricomycetidae</taxon>
        <taxon>Agaricales</taxon>
        <taxon>Agaricineae</taxon>
        <taxon>Psathyrellaceae</taxon>
        <taxon>Coprinopsis</taxon>
    </lineage>
</organism>
<gene>
    <name evidence="3" type="ORF">FA15DRAFT_703591</name>
</gene>
<reference evidence="3 4" key="1">
    <citation type="journal article" date="2019" name="Nat. Ecol. Evol.">
        <title>Megaphylogeny resolves global patterns of mushroom evolution.</title>
        <authorList>
            <person name="Varga T."/>
            <person name="Krizsan K."/>
            <person name="Foldi C."/>
            <person name="Dima B."/>
            <person name="Sanchez-Garcia M."/>
            <person name="Sanchez-Ramirez S."/>
            <person name="Szollosi G.J."/>
            <person name="Szarkandi J.G."/>
            <person name="Papp V."/>
            <person name="Albert L."/>
            <person name="Andreopoulos W."/>
            <person name="Angelini C."/>
            <person name="Antonin V."/>
            <person name="Barry K.W."/>
            <person name="Bougher N.L."/>
            <person name="Buchanan P."/>
            <person name="Buyck B."/>
            <person name="Bense V."/>
            <person name="Catcheside P."/>
            <person name="Chovatia M."/>
            <person name="Cooper J."/>
            <person name="Damon W."/>
            <person name="Desjardin D."/>
            <person name="Finy P."/>
            <person name="Geml J."/>
            <person name="Haridas S."/>
            <person name="Hughes K."/>
            <person name="Justo A."/>
            <person name="Karasinski D."/>
            <person name="Kautmanova I."/>
            <person name="Kiss B."/>
            <person name="Kocsube S."/>
            <person name="Kotiranta H."/>
            <person name="LaButti K.M."/>
            <person name="Lechner B.E."/>
            <person name="Liimatainen K."/>
            <person name="Lipzen A."/>
            <person name="Lukacs Z."/>
            <person name="Mihaltcheva S."/>
            <person name="Morgado L.N."/>
            <person name="Niskanen T."/>
            <person name="Noordeloos M.E."/>
            <person name="Ohm R.A."/>
            <person name="Ortiz-Santana B."/>
            <person name="Ovrebo C."/>
            <person name="Racz N."/>
            <person name="Riley R."/>
            <person name="Savchenko A."/>
            <person name="Shiryaev A."/>
            <person name="Soop K."/>
            <person name="Spirin V."/>
            <person name="Szebenyi C."/>
            <person name="Tomsovsky M."/>
            <person name="Tulloss R.E."/>
            <person name="Uehling J."/>
            <person name="Grigoriev I.V."/>
            <person name="Vagvolgyi C."/>
            <person name="Papp T."/>
            <person name="Martin F.M."/>
            <person name="Miettinen O."/>
            <person name="Hibbett D.S."/>
            <person name="Nagy L.G."/>
        </authorList>
    </citation>
    <scope>NUCLEOTIDE SEQUENCE [LARGE SCALE GENOMIC DNA]</scope>
    <source>
        <strain evidence="3 4">CBS 121175</strain>
    </source>
</reference>
<dbReference type="Pfam" id="PF25794">
    <property type="entry name" value="SACS"/>
    <property type="match status" value="1"/>
</dbReference>
<evidence type="ECO:0000313" key="3">
    <source>
        <dbReference type="EMBL" id="TFK25484.1"/>
    </source>
</evidence>
<dbReference type="InterPro" id="IPR022155">
    <property type="entry name" value="DUF3684"/>
</dbReference>
<feature type="region of interest" description="Disordered" evidence="1">
    <location>
        <begin position="1408"/>
        <end position="1470"/>
    </location>
</feature>
<dbReference type="EMBL" id="ML210185">
    <property type="protein sequence ID" value="TFK25484.1"/>
    <property type="molecule type" value="Genomic_DNA"/>
</dbReference>
<dbReference type="OrthoDB" id="10031156at2759"/>
<proteinExistence type="predicted"/>
<dbReference type="NCBIfam" id="NF047352">
    <property type="entry name" value="P_loop_sacsin"/>
    <property type="match status" value="1"/>
</dbReference>
<dbReference type="InterPro" id="IPR058210">
    <property type="entry name" value="SACS/Nov_dom"/>
</dbReference>
<evidence type="ECO:0000259" key="2">
    <source>
        <dbReference type="Pfam" id="PF25794"/>
    </source>
</evidence>
<name>A0A5C3KYK2_COPMA</name>
<dbReference type="PANTHER" id="PTHR47839:SF1">
    <property type="entry name" value="DOMAIN PROTEIN, PUTATIVE (AFU_ORTHOLOGUE AFUA_6G04830)-RELATED"/>
    <property type="match status" value="1"/>
</dbReference>
<dbReference type="InterPro" id="IPR036890">
    <property type="entry name" value="HATPase_C_sf"/>
</dbReference>
<sequence>MTSKDALWASGYDETVEVNQRALIDKVLARYSGEFTVFRELLQNSDDAQSEAVEIHFETQSEGREDKASNVGTGSDLKDLKTITVERWKFRNNGNLFRDDDWNRLKKIAEGNPDEEKIGAFGVGFYSLFSVTEDPFVTSGDKWMGFYWKDKKDQLYVRRGSLPDDSEAKNLTWTTFDMPLREPATMPAPFDFIRFLSSSITFMTSLRKISVFLDDKCLARLEKTVGTSQPMVVPKNLNINTPNKTMTVTGIRSTGLHIRADVMKWVYLSGTEKKKPILPIVNINIPKPSVHGFFSSIMSSFTGSSTPARIPTPLPPPPAEPTAVDLLDINSTSISLTIFSAEVNVKLDKKMTAELVRSTKKNPPSKMRYELIYTGHADYEASIEEDRKYPDSTGSIFQGLRADLDGLGTTRVFIGHSTAQTTGIGGHMAARFIPTVEREAIDFMDRNIAVWNKELLAVGGILSRAAYEYELGEIKKAWGLIQAPGAEPSPEKEESLTERALHALKFFTFHPSTPSAEVSQLLAEGFFAATKPSEFPIMSSKGIRYSIEVRLPDVTISPFVKDLPVLPEATIKNSTQMVAALQSRKLITPTTFNDILGELRSRPLPVNEMIACIKWWSDTVRGAKGWKENPEKFFPFQKQILSVAVLGLTGPNPADEKFIPLSSIQTFVGPKSSLPADGPLPSHVLPSIISKEFTPDTLQLAFAWKELTLLQWLKHLCDITGQSGMEQFDITVSPQWAERVLSVLARAWPALPAQPKEAVFDLVSRQACIPTNMGMKAPGESYFPNVNMFPDLPIVTMPSGNTVRGGMEKLLQSLEVRKHVDIQVIFRRMIETNKWTIPELIKYLVSVRSTLTDEEMEKLKSTKAFSRENDPTTSFDGKAFRYRAVELYEPSETFRRLNLPVLDWGEKVKWKANSEEAKFLGSIGLQFKPKLSVLIFMCASDDIGIRTTALRYLLDNMANKYKDYSAEEFGAVAYLPAIRGSESILGTPREVFAGNQWADLGFAVLHPSHQADAVKLQVQEHPSTRQLMTLLEQKPPKDDVQATKVFTTMSSRIRDFTPSQLQKLSTTPLVPIKNVKDKAGPTFYLLPPSQCYLQANKDVIHSKLFTFVDFGGAANSFLMACGARQEPSVDEIAKVLLQDPRAFYALCEGPEQYFSELRNLAVNSRMISEKTLLRMKRAPIMLAMQRKPRNHSNEKDLDDDEWDISYDLKHAYEIVVVDDTAAYQVFGDSLFTAPQEDILEGFYLHLGSKPLSSLVKEDHHVSAEIFGTKSASELRNLVLERLPLFLHEHTHSKPRVSLTWLSAPNNFKVRSFGKLTISKTLNFKPLQLSKTNEASAVAKRVAANGPIELWIATNAQPDLYEVALSLNKLIFDSPKANDALLLMTIFSTDLRSLKRRGYNVNRILKQQEHARQAALPPPPPQVNDKAKLGQTNDKSMLGAAGQPPALPPKPEAAHQEVDRPPPALPPKPFENTFQNLRQRLQNTVLPRPNSTAGSSQALTPSLPPQPTAPKPSSTTSQGTTPQNVINSNIDMAIRACKPESHNLLRNREHMEQIKESLNESYCDVSGHNQHLVFLGQVGSINIYISQDVPANVAKEFLQENRNAIARFIHILLPLSKLYGLPEASLHIFYDMHGGLIAFNRNASLFMNFRYFQAWHDALVGAGDLNSAYISWYFTLAHEIAHNLVQPHNSEHEFYFSAICEKHLVGLSRLLASG</sequence>
<dbReference type="Gene3D" id="3.30.565.10">
    <property type="entry name" value="Histidine kinase-like ATPase, C-terminal domain"/>
    <property type="match status" value="1"/>
</dbReference>
<feature type="domain" description="Sacsin/Nov" evidence="2">
    <location>
        <begin position="23"/>
        <end position="143"/>
    </location>
</feature>
<protein>
    <recommendedName>
        <fullName evidence="2">Sacsin/Nov domain-containing protein</fullName>
    </recommendedName>
</protein>